<dbReference type="EMBL" id="CP017146">
    <property type="protein sequence ID" value="QHO69632.1"/>
    <property type="molecule type" value="Genomic_DNA"/>
</dbReference>
<evidence type="ECO:0000313" key="2">
    <source>
        <dbReference type="Proteomes" id="UP000464507"/>
    </source>
</evidence>
<sequence>MEPWPIAEVPDPSCFFTGTSENKDARGDVTYDSRTLVWTSTDEATLASIRTTVGSDLTAKGFPETLGSSDGDVVETYTDFTSAEPVRTQVSITQLGSSSSLKNLGAVDGQFVLTISVIVSGPTP</sequence>
<dbReference type="KEGG" id="mant:BHD05_08250"/>
<name>A0A7L5AHX2_9MICO</name>
<dbReference type="AlphaFoldDB" id="A0A7L5AHX2"/>
<keyword evidence="2" id="KW-1185">Reference proteome</keyword>
<proteinExistence type="predicted"/>
<reference evidence="1 2" key="1">
    <citation type="submission" date="2016-09" db="EMBL/GenBank/DDBJ databases">
        <title>Complete genome sequence of microbes from the polar regions.</title>
        <authorList>
            <person name="Liao L."/>
            <person name="Chen B."/>
        </authorList>
    </citation>
    <scope>NUCLEOTIDE SEQUENCE [LARGE SCALE GENOMIC DNA]</scope>
    <source>
        <strain evidence="1 2">ZS314</strain>
    </source>
</reference>
<dbReference type="Proteomes" id="UP000464507">
    <property type="component" value="Chromosome"/>
</dbReference>
<evidence type="ECO:0000313" key="1">
    <source>
        <dbReference type="EMBL" id="QHO69632.1"/>
    </source>
</evidence>
<protein>
    <submittedName>
        <fullName evidence="1">Uncharacterized protein</fullName>
    </submittedName>
</protein>
<gene>
    <name evidence="1" type="ORF">BHD05_08250</name>
</gene>
<organism evidence="1 2">
    <name type="scientific">Marisediminicola antarctica</name>
    <dbReference type="NCBI Taxonomy" id="674079"/>
    <lineage>
        <taxon>Bacteria</taxon>
        <taxon>Bacillati</taxon>
        <taxon>Actinomycetota</taxon>
        <taxon>Actinomycetes</taxon>
        <taxon>Micrococcales</taxon>
        <taxon>Microbacteriaceae</taxon>
        <taxon>Marisediminicola</taxon>
    </lineage>
</organism>
<accession>A0A7L5AHX2</accession>